<gene>
    <name evidence="1" type="ORF">05601_49</name>
</gene>
<dbReference type="Proteomes" id="UP000256922">
    <property type="component" value="Segment"/>
</dbReference>
<evidence type="ECO:0000313" key="2">
    <source>
        <dbReference type="Proteomes" id="UP000256922"/>
    </source>
</evidence>
<evidence type="ECO:0000313" key="1">
    <source>
        <dbReference type="EMBL" id="ASZ71091.1"/>
    </source>
</evidence>
<keyword evidence="2" id="KW-1185">Reference proteome</keyword>
<name>A0A343JNL8_9CAUD</name>
<accession>A0A343JNL8</accession>
<reference evidence="1 2" key="1">
    <citation type="submission" date="2017-07" db="EMBL/GenBank/DDBJ databases">
        <title>Comparative genome analysis of lactococcal phages belonging to the virulent 936 group.</title>
        <authorList>
            <person name="Oliveira J."/>
        </authorList>
    </citation>
    <scope>NUCLEOTIDE SEQUENCE [LARGE SCALE GENOMIC DNA]</scope>
</reference>
<sequence length="61" mass="7611">MSVKKYVVYYNEEKNQYYYMARIWLDINNFFNINIQYIKPVLYSDDFELTEKVTRKLNARL</sequence>
<dbReference type="EMBL" id="MF448554">
    <property type="protein sequence ID" value="ASZ71091.1"/>
    <property type="molecule type" value="Genomic_DNA"/>
</dbReference>
<proteinExistence type="predicted"/>
<protein>
    <submittedName>
        <fullName evidence="1">Uncharacterized protein</fullName>
    </submittedName>
</protein>
<organism evidence="1 2">
    <name type="scientific">Lactococcus phage 05601</name>
    <dbReference type="NCBI Taxonomy" id="2029658"/>
    <lineage>
        <taxon>Viruses</taxon>
        <taxon>Duplodnaviria</taxon>
        <taxon>Heunggongvirae</taxon>
        <taxon>Uroviricota</taxon>
        <taxon>Caudoviricetes</taxon>
        <taxon>Skunavirus</taxon>
        <taxon>Skunavirus sv05601</taxon>
    </lineage>
</organism>